<dbReference type="RefSeq" id="WP_344853916.1">
    <property type="nucleotide sequence ID" value="NZ_BAABBY010000018.1"/>
</dbReference>
<dbReference type="InterPro" id="IPR011006">
    <property type="entry name" value="CheY-like_superfamily"/>
</dbReference>
<feature type="domain" description="Response regulatory" evidence="8">
    <location>
        <begin position="2"/>
        <end position="116"/>
    </location>
</feature>
<sequence length="224" mass="25272">MKLLFVEDEPVLLDEMLSYFSSDGNICEQANDYGQAVEKINTYAYDGIVLDITLPDGNGIDLIPQIRTCQMGTGILILSAKNSLADKVNGLNLGADDYLTKPFYLEELSARVNALYRRKALQGEENILFDGFTIDTAGKCLMYGTEEIKLTKKEYQLLIYFVVNKNRVVSKSAIAEHIWGDSFDEADNFDVIYVHMMNLRKKLIKTNGTDYIKTVRGLGYKFVS</sequence>
<dbReference type="Pfam" id="PF00486">
    <property type="entry name" value="Trans_reg_C"/>
    <property type="match status" value="1"/>
</dbReference>
<dbReference type="SUPFAM" id="SSF46894">
    <property type="entry name" value="C-terminal effector domain of the bipartite response regulators"/>
    <property type="match status" value="1"/>
</dbReference>
<reference evidence="11" key="1">
    <citation type="journal article" date="2019" name="Int. J. Syst. Evol. Microbiol.">
        <title>The Global Catalogue of Microorganisms (GCM) 10K type strain sequencing project: providing services to taxonomists for standard genome sequencing and annotation.</title>
        <authorList>
            <consortium name="The Broad Institute Genomics Platform"/>
            <consortium name="The Broad Institute Genome Sequencing Center for Infectious Disease"/>
            <person name="Wu L."/>
            <person name="Ma J."/>
        </authorList>
    </citation>
    <scope>NUCLEOTIDE SEQUENCE [LARGE SCALE GENOMIC DNA]</scope>
    <source>
        <strain evidence="11">JCM 17626</strain>
    </source>
</reference>
<dbReference type="CDD" id="cd00383">
    <property type="entry name" value="trans_reg_C"/>
    <property type="match status" value="1"/>
</dbReference>
<evidence type="ECO:0000313" key="11">
    <source>
        <dbReference type="Proteomes" id="UP001501772"/>
    </source>
</evidence>
<evidence type="ECO:0000256" key="2">
    <source>
        <dbReference type="ARBA" id="ARBA00023012"/>
    </source>
</evidence>
<evidence type="ECO:0000256" key="3">
    <source>
        <dbReference type="ARBA" id="ARBA00023015"/>
    </source>
</evidence>
<evidence type="ECO:0000256" key="4">
    <source>
        <dbReference type="ARBA" id="ARBA00023125"/>
    </source>
</evidence>
<proteinExistence type="predicted"/>
<keyword evidence="11" id="KW-1185">Reference proteome</keyword>
<keyword evidence="2" id="KW-0902">Two-component regulatory system</keyword>
<evidence type="ECO:0000259" key="8">
    <source>
        <dbReference type="PROSITE" id="PS50110"/>
    </source>
</evidence>
<dbReference type="InterPro" id="IPR036388">
    <property type="entry name" value="WH-like_DNA-bd_sf"/>
</dbReference>
<dbReference type="InterPro" id="IPR039420">
    <property type="entry name" value="WalR-like"/>
</dbReference>
<dbReference type="PANTHER" id="PTHR48111:SF22">
    <property type="entry name" value="REGULATOR OF RPOS"/>
    <property type="match status" value="1"/>
</dbReference>
<feature type="modified residue" description="4-aspartylphosphate" evidence="6">
    <location>
        <position position="51"/>
    </location>
</feature>
<dbReference type="EMBL" id="BAABBY010000018">
    <property type="protein sequence ID" value="GAA4214106.1"/>
    <property type="molecule type" value="Genomic_DNA"/>
</dbReference>
<evidence type="ECO:0000256" key="6">
    <source>
        <dbReference type="PROSITE-ProRule" id="PRU00169"/>
    </source>
</evidence>
<keyword evidence="5" id="KW-0804">Transcription</keyword>
<comment type="caution">
    <text evidence="10">The sequence shown here is derived from an EMBL/GenBank/DDBJ whole genome shotgun (WGS) entry which is preliminary data.</text>
</comment>
<dbReference type="Proteomes" id="UP001501772">
    <property type="component" value="Unassembled WGS sequence"/>
</dbReference>
<name>A0ABP8BQT6_9SPHI</name>
<dbReference type="SUPFAM" id="SSF52172">
    <property type="entry name" value="CheY-like"/>
    <property type="match status" value="1"/>
</dbReference>
<evidence type="ECO:0000259" key="9">
    <source>
        <dbReference type="PROSITE" id="PS51755"/>
    </source>
</evidence>
<dbReference type="InterPro" id="IPR016032">
    <property type="entry name" value="Sig_transdc_resp-reg_C-effctor"/>
</dbReference>
<evidence type="ECO:0000256" key="1">
    <source>
        <dbReference type="ARBA" id="ARBA00022553"/>
    </source>
</evidence>
<evidence type="ECO:0000313" key="10">
    <source>
        <dbReference type="EMBL" id="GAA4214106.1"/>
    </source>
</evidence>
<evidence type="ECO:0000256" key="7">
    <source>
        <dbReference type="PROSITE-ProRule" id="PRU01091"/>
    </source>
</evidence>
<keyword evidence="1 6" id="KW-0597">Phosphoprotein</keyword>
<keyword evidence="4 7" id="KW-0238">DNA-binding</keyword>
<protein>
    <submittedName>
        <fullName evidence="10">Response regulator transcription factor</fullName>
    </submittedName>
</protein>
<dbReference type="Pfam" id="PF00072">
    <property type="entry name" value="Response_reg"/>
    <property type="match status" value="1"/>
</dbReference>
<keyword evidence="3" id="KW-0805">Transcription regulation</keyword>
<organism evidence="10 11">
    <name type="scientific">Pedobacter jeongneungensis</name>
    <dbReference type="NCBI Taxonomy" id="947309"/>
    <lineage>
        <taxon>Bacteria</taxon>
        <taxon>Pseudomonadati</taxon>
        <taxon>Bacteroidota</taxon>
        <taxon>Sphingobacteriia</taxon>
        <taxon>Sphingobacteriales</taxon>
        <taxon>Sphingobacteriaceae</taxon>
        <taxon>Pedobacter</taxon>
    </lineage>
</organism>
<dbReference type="SMART" id="SM00448">
    <property type="entry name" value="REC"/>
    <property type="match status" value="1"/>
</dbReference>
<dbReference type="Gene3D" id="1.10.10.10">
    <property type="entry name" value="Winged helix-like DNA-binding domain superfamily/Winged helix DNA-binding domain"/>
    <property type="match status" value="1"/>
</dbReference>
<dbReference type="PROSITE" id="PS51755">
    <property type="entry name" value="OMPR_PHOB"/>
    <property type="match status" value="1"/>
</dbReference>
<accession>A0ABP8BQT6</accession>
<dbReference type="InterPro" id="IPR001867">
    <property type="entry name" value="OmpR/PhoB-type_DNA-bd"/>
</dbReference>
<evidence type="ECO:0000256" key="5">
    <source>
        <dbReference type="ARBA" id="ARBA00023163"/>
    </source>
</evidence>
<dbReference type="Gene3D" id="6.10.250.690">
    <property type="match status" value="1"/>
</dbReference>
<dbReference type="PANTHER" id="PTHR48111">
    <property type="entry name" value="REGULATOR OF RPOS"/>
    <property type="match status" value="1"/>
</dbReference>
<dbReference type="InterPro" id="IPR001789">
    <property type="entry name" value="Sig_transdc_resp-reg_receiver"/>
</dbReference>
<gene>
    <name evidence="10" type="ORF">GCM10022289_47210</name>
</gene>
<dbReference type="PROSITE" id="PS50110">
    <property type="entry name" value="RESPONSE_REGULATORY"/>
    <property type="match status" value="1"/>
</dbReference>
<dbReference type="SMART" id="SM00862">
    <property type="entry name" value="Trans_reg_C"/>
    <property type="match status" value="1"/>
</dbReference>
<dbReference type="Gene3D" id="3.40.50.2300">
    <property type="match status" value="1"/>
</dbReference>
<feature type="DNA-binding region" description="OmpR/PhoB-type" evidence="7">
    <location>
        <begin position="124"/>
        <end position="224"/>
    </location>
</feature>
<feature type="domain" description="OmpR/PhoB-type" evidence="9">
    <location>
        <begin position="124"/>
        <end position="224"/>
    </location>
</feature>